<evidence type="ECO:0000256" key="2">
    <source>
        <dbReference type="ARBA" id="ARBA00009399"/>
    </source>
</evidence>
<evidence type="ECO:0000256" key="1">
    <source>
        <dbReference type="ARBA" id="ARBA00004141"/>
    </source>
</evidence>
<dbReference type="EMBL" id="JABBGM010000005">
    <property type="protein sequence ID" value="NML94403.1"/>
    <property type="molecule type" value="Genomic_DNA"/>
</dbReference>
<organism evidence="8 9">
    <name type="scientific">Novosphingobium olei</name>
    <dbReference type="NCBI Taxonomy" id="2728851"/>
    <lineage>
        <taxon>Bacteria</taxon>
        <taxon>Pseudomonadati</taxon>
        <taxon>Pseudomonadota</taxon>
        <taxon>Alphaproteobacteria</taxon>
        <taxon>Sphingomonadales</taxon>
        <taxon>Sphingomonadaceae</taxon>
        <taxon>Novosphingobium</taxon>
    </lineage>
</organism>
<dbReference type="AlphaFoldDB" id="A0A7Y0GAS3"/>
<comment type="similarity">
    <text evidence="2">Belongs to the GtrA family.</text>
</comment>
<dbReference type="GO" id="GO:0000271">
    <property type="term" value="P:polysaccharide biosynthetic process"/>
    <property type="evidence" value="ECO:0007669"/>
    <property type="project" value="InterPro"/>
</dbReference>
<evidence type="ECO:0000256" key="3">
    <source>
        <dbReference type="ARBA" id="ARBA00022692"/>
    </source>
</evidence>
<evidence type="ECO:0000313" key="8">
    <source>
        <dbReference type="EMBL" id="NML94403.1"/>
    </source>
</evidence>
<comment type="caution">
    <text evidence="8">The sequence shown here is derived from an EMBL/GenBank/DDBJ whole genome shotgun (WGS) entry which is preliminary data.</text>
</comment>
<dbReference type="PANTHER" id="PTHR38459">
    <property type="entry name" value="PROPHAGE BACTOPRENOL-LINKED GLUCOSE TRANSLOCASE HOMOLOG"/>
    <property type="match status" value="1"/>
</dbReference>
<keyword evidence="9" id="KW-1185">Reference proteome</keyword>
<feature type="transmembrane region" description="Helical" evidence="6">
    <location>
        <begin position="225"/>
        <end position="246"/>
    </location>
</feature>
<protein>
    <submittedName>
        <fullName evidence="8">GtrA family protein</fullName>
    </submittedName>
</protein>
<dbReference type="InterPro" id="IPR007267">
    <property type="entry name" value="GtrA_DPMS_TM"/>
</dbReference>
<dbReference type="PANTHER" id="PTHR38459:SF1">
    <property type="entry name" value="PROPHAGE BACTOPRENOL-LINKED GLUCOSE TRANSLOCASE HOMOLOG"/>
    <property type="match status" value="1"/>
</dbReference>
<feature type="domain" description="GtrA/DPMS transmembrane" evidence="7">
    <location>
        <begin position="12"/>
        <end position="126"/>
    </location>
</feature>
<feature type="transmembrane region" description="Helical" evidence="6">
    <location>
        <begin position="253"/>
        <end position="271"/>
    </location>
</feature>
<feature type="transmembrane region" description="Helical" evidence="6">
    <location>
        <begin position="421"/>
        <end position="440"/>
    </location>
</feature>
<dbReference type="Pfam" id="PF04138">
    <property type="entry name" value="GtrA_DPMS_TM"/>
    <property type="match status" value="1"/>
</dbReference>
<dbReference type="RefSeq" id="WP_169493694.1">
    <property type="nucleotide sequence ID" value="NZ_JABBGM010000005.1"/>
</dbReference>
<evidence type="ECO:0000256" key="5">
    <source>
        <dbReference type="ARBA" id="ARBA00023136"/>
    </source>
</evidence>
<feature type="transmembrane region" description="Helical" evidence="6">
    <location>
        <begin position="305"/>
        <end position="331"/>
    </location>
</feature>
<evidence type="ECO:0000256" key="6">
    <source>
        <dbReference type="SAM" id="Phobius"/>
    </source>
</evidence>
<evidence type="ECO:0000313" key="9">
    <source>
        <dbReference type="Proteomes" id="UP000583556"/>
    </source>
</evidence>
<feature type="transmembrane region" description="Helical" evidence="6">
    <location>
        <begin position="103"/>
        <end position="120"/>
    </location>
</feature>
<dbReference type="GO" id="GO:0005886">
    <property type="term" value="C:plasma membrane"/>
    <property type="evidence" value="ECO:0007669"/>
    <property type="project" value="TreeGrafter"/>
</dbReference>
<comment type="subcellular location">
    <subcellularLocation>
        <location evidence="1">Membrane</location>
        <topology evidence="1">Multi-pass membrane protein</topology>
    </subcellularLocation>
</comment>
<keyword evidence="4 6" id="KW-1133">Transmembrane helix</keyword>
<gene>
    <name evidence="8" type="ORF">HHL27_12085</name>
</gene>
<feature type="transmembrane region" description="Helical" evidence="6">
    <location>
        <begin position="39"/>
        <end position="56"/>
    </location>
</feature>
<dbReference type="InterPro" id="IPR051401">
    <property type="entry name" value="GtrA_CellWall_Glycosyl"/>
</dbReference>
<keyword evidence="3 6" id="KW-0812">Transmembrane</keyword>
<feature type="transmembrane region" description="Helical" evidence="6">
    <location>
        <begin position="76"/>
        <end position="97"/>
    </location>
</feature>
<feature type="transmembrane region" description="Helical" evidence="6">
    <location>
        <begin position="12"/>
        <end position="33"/>
    </location>
</feature>
<feature type="transmembrane region" description="Helical" evidence="6">
    <location>
        <begin position="152"/>
        <end position="173"/>
    </location>
</feature>
<reference evidence="8 9" key="1">
    <citation type="submission" date="2020-04" db="EMBL/GenBank/DDBJ databases">
        <title>Novosphingobium sp. TW-4 isolated from soil.</title>
        <authorList>
            <person name="Dahal R.H."/>
            <person name="Chaudhary D.K."/>
        </authorList>
    </citation>
    <scope>NUCLEOTIDE SEQUENCE [LARGE SCALE GENOMIC DNA]</scope>
    <source>
        <strain evidence="8 9">TW-4</strain>
    </source>
</reference>
<evidence type="ECO:0000256" key="4">
    <source>
        <dbReference type="ARBA" id="ARBA00022989"/>
    </source>
</evidence>
<accession>A0A7Y0GAS3</accession>
<evidence type="ECO:0000259" key="7">
    <source>
        <dbReference type="Pfam" id="PF04138"/>
    </source>
</evidence>
<dbReference type="Proteomes" id="UP000583556">
    <property type="component" value="Unassembled WGS sequence"/>
</dbReference>
<name>A0A7Y0GAS3_9SPHN</name>
<feature type="transmembrane region" description="Helical" evidence="6">
    <location>
        <begin position="398"/>
        <end position="415"/>
    </location>
</feature>
<feature type="transmembrane region" description="Helical" evidence="6">
    <location>
        <begin position="343"/>
        <end position="364"/>
    </location>
</feature>
<proteinExistence type="inferred from homology"/>
<sequence>MKIVEAIPAPARFAGVGLINTALGLALIQMGLLLGWNDYAANAAGYAGGFVCSYLLNRSFTFAASEGRHARQLPRFALAAGVAYALNIGVLAIGRSIGIGGTLALQAAAVAIYTVAFYLLSRRFVFAGGPSATADASRWHALVARTTQSPALIALLVAAAMAPLMLVTTPPLVDAGGHMARWIVQVDAGASPVLRQWYDFKWGLLGNLGCDLLAQGLVPLLGPEAALRAIVAIILGVQALGILTLSRTVHGKVAPTAFFALPFIFGFPLQFGFLNSLLGIGLALNAVALWTALEIRGRHRLQAALFVPMGFGLWLAHTMGLAVFLVGAFAANAARADARGEPAWRVVFVSGLRLLPAVIGPLIAMGMARHGPVEPFAYHQGGGKWLWPFDALRDTWQAWDLAALLIATVAIYLFWRTPFFVRDRGIAVFAVLMAVIYVIMPDTILESQYADMRLVPVTFALFLIAAAPRADSPPALRTVLAIAGLLFVGARWTGNAVAMVHNDRIAGRALSVLSAVPRGTNLVTIVPRTCESAQTPWNIDRRDHISGYALARWQIFDSAQWQMNAGQLLKVHNADAEPYDHDRQTMIYDRSCNGWPGVHDVLTELKPAIRYVWVIGMPAGLQHDGWSIAARAGDSVVLHRIR</sequence>
<keyword evidence="5 6" id="KW-0472">Membrane</keyword>